<dbReference type="GO" id="GO:0016740">
    <property type="term" value="F:transferase activity"/>
    <property type="evidence" value="ECO:0007669"/>
    <property type="project" value="UniProtKB-KW"/>
</dbReference>
<keyword evidence="2" id="KW-0808">Transferase</keyword>
<evidence type="ECO:0000256" key="1">
    <source>
        <dbReference type="SAM" id="Phobius"/>
    </source>
</evidence>
<keyword evidence="1" id="KW-1133">Transmembrane helix</keyword>
<name>A0A481YVV8_9VIRU</name>
<reference evidence="2" key="1">
    <citation type="journal article" date="2019" name="MBio">
        <title>Virus Genomes from Deep Sea Sediments Expand the Ocean Megavirome and Support Independent Origins of Viral Gigantism.</title>
        <authorList>
            <person name="Backstrom D."/>
            <person name="Yutin N."/>
            <person name="Jorgensen S.L."/>
            <person name="Dharamshi J."/>
            <person name="Homa F."/>
            <person name="Zaremba-Niedwiedzka K."/>
            <person name="Spang A."/>
            <person name="Wolf Y.I."/>
            <person name="Koonin E.V."/>
            <person name="Ettema T.J."/>
        </authorList>
    </citation>
    <scope>NUCLEOTIDE SEQUENCE</scope>
</reference>
<dbReference type="EMBL" id="MK500348">
    <property type="protein sequence ID" value="QBK87312.1"/>
    <property type="molecule type" value="Genomic_DNA"/>
</dbReference>
<evidence type="ECO:0000313" key="2">
    <source>
        <dbReference type="EMBL" id="QBK87312.1"/>
    </source>
</evidence>
<gene>
    <name evidence="2" type="ORF">LCMAC201_02220</name>
</gene>
<sequence>MKIVGSIATIPSRINNLKPTLVSLHTQTLSLDKLYVVIPQWCKKEQSGYTIPNFLHQYCQLIILDQDYGSLNKLIGPLQAEHTPETIIITFDDDIVYPNDLVQYLDKKTIERPNAAIGTAGIRIGSFPSYLSYVTNYDDAQRRWFNFDPVDNGSKVDILIGYAGNLYKRGYFPPASKLEQLTRHALEDDNIYKNDDVLISSWLSKQRVDRYVYPGPEVLRRDISYHRGLSNDIYSFAQRAYKAIKSCEKRGLLCERVPVKWCWTVTGPIFLLIMLLLVVLILARLILREMAVFVSSDHQ</sequence>
<feature type="transmembrane region" description="Helical" evidence="1">
    <location>
        <begin position="263"/>
        <end position="287"/>
    </location>
</feature>
<accession>A0A481YVV8</accession>
<keyword evidence="1" id="KW-0472">Membrane</keyword>
<organism evidence="2">
    <name type="scientific">Marseillevirus LCMAC201</name>
    <dbReference type="NCBI Taxonomy" id="2506605"/>
    <lineage>
        <taxon>Viruses</taxon>
        <taxon>Varidnaviria</taxon>
        <taxon>Bamfordvirae</taxon>
        <taxon>Nucleocytoviricota</taxon>
        <taxon>Megaviricetes</taxon>
        <taxon>Pimascovirales</taxon>
        <taxon>Pimascovirales incertae sedis</taxon>
        <taxon>Marseilleviridae</taxon>
    </lineage>
</organism>
<proteinExistence type="predicted"/>
<protein>
    <submittedName>
        <fullName evidence="2">Glycosyltransferase</fullName>
    </submittedName>
</protein>
<keyword evidence="1" id="KW-0812">Transmembrane</keyword>